<proteinExistence type="predicted"/>
<evidence type="ECO:0000313" key="3">
    <source>
        <dbReference type="Proteomes" id="UP001497472"/>
    </source>
</evidence>
<feature type="region of interest" description="Disordered" evidence="1">
    <location>
        <begin position="116"/>
        <end position="143"/>
    </location>
</feature>
<evidence type="ECO:0000313" key="2">
    <source>
        <dbReference type="EMBL" id="CAK1549416.1"/>
    </source>
</evidence>
<reference evidence="2 3" key="1">
    <citation type="submission" date="2023-11" db="EMBL/GenBank/DDBJ databases">
        <authorList>
            <person name="Okamura Y."/>
        </authorList>
    </citation>
    <scope>NUCLEOTIDE SEQUENCE [LARGE SCALE GENOMIC DNA]</scope>
</reference>
<feature type="region of interest" description="Disordered" evidence="1">
    <location>
        <begin position="203"/>
        <end position="235"/>
    </location>
</feature>
<organism evidence="2 3">
    <name type="scientific">Leptosia nina</name>
    <dbReference type="NCBI Taxonomy" id="320188"/>
    <lineage>
        <taxon>Eukaryota</taxon>
        <taxon>Metazoa</taxon>
        <taxon>Ecdysozoa</taxon>
        <taxon>Arthropoda</taxon>
        <taxon>Hexapoda</taxon>
        <taxon>Insecta</taxon>
        <taxon>Pterygota</taxon>
        <taxon>Neoptera</taxon>
        <taxon>Endopterygota</taxon>
        <taxon>Lepidoptera</taxon>
        <taxon>Glossata</taxon>
        <taxon>Ditrysia</taxon>
        <taxon>Papilionoidea</taxon>
        <taxon>Pieridae</taxon>
        <taxon>Pierinae</taxon>
        <taxon>Leptosia</taxon>
    </lineage>
</organism>
<dbReference type="EMBL" id="CAVLEF010000011">
    <property type="protein sequence ID" value="CAK1549416.1"/>
    <property type="molecule type" value="Genomic_DNA"/>
</dbReference>
<dbReference type="AlphaFoldDB" id="A0AAV1JKJ1"/>
<name>A0AAV1JKJ1_9NEOP</name>
<protein>
    <submittedName>
        <fullName evidence="2">Uncharacterized protein</fullName>
    </submittedName>
</protein>
<evidence type="ECO:0000256" key="1">
    <source>
        <dbReference type="SAM" id="MobiDB-lite"/>
    </source>
</evidence>
<keyword evidence="3" id="KW-1185">Reference proteome</keyword>
<comment type="caution">
    <text evidence="2">The sequence shown here is derived from an EMBL/GenBank/DDBJ whole genome shotgun (WGS) entry which is preliminary data.</text>
</comment>
<gene>
    <name evidence="2" type="ORF">LNINA_LOCUS8712</name>
</gene>
<accession>A0AAV1JKJ1</accession>
<dbReference type="Proteomes" id="UP001497472">
    <property type="component" value="Unassembled WGS sequence"/>
</dbReference>
<sequence length="235" mass="25522">MSSPSNHSEDLKNDVQLGRHEDIMKEFRQLKLLFQDFILQTTTPIRTECKCKCSCPELNDIRNVIKEELRALRCAVYSDETPTELVTPYSAAFNSNTNNTAAKKSVGCIKNVSSHSSSSFASSSENTTTKTGNQKQQSRVNKPIKTAVSVSLNNTRGEDALNEVPSAQEPVLSSVSSAATKTGRTSAVLSESPFVLGNGSQINGIGRKEAVGSPAKPKKLKQRQKQFSSVQIGLQ</sequence>
<feature type="compositionally biased region" description="Low complexity" evidence="1">
    <location>
        <begin position="116"/>
        <end position="137"/>
    </location>
</feature>
<feature type="compositionally biased region" description="Polar residues" evidence="1">
    <location>
        <begin position="225"/>
        <end position="235"/>
    </location>
</feature>